<name>A0ABQ1BG54_9MYCO</name>
<gene>
    <name evidence="3" type="ORF">MKUB_00660</name>
</gene>
<dbReference type="Proteomes" id="UP000465306">
    <property type="component" value="Unassembled WGS sequence"/>
</dbReference>
<evidence type="ECO:0000313" key="3">
    <source>
        <dbReference type="EMBL" id="GFG62576.1"/>
    </source>
</evidence>
<dbReference type="InterPro" id="IPR036890">
    <property type="entry name" value="HATPase_C_sf"/>
</dbReference>
<dbReference type="PANTHER" id="PTHR35526">
    <property type="entry name" value="ANTI-SIGMA-F FACTOR RSBW-RELATED"/>
    <property type="match status" value="1"/>
</dbReference>
<comment type="caution">
    <text evidence="3">The sequence shown here is derived from an EMBL/GenBank/DDBJ whole genome shotgun (WGS) entry which is preliminary data.</text>
</comment>
<evidence type="ECO:0000313" key="4">
    <source>
        <dbReference type="Proteomes" id="UP000465306"/>
    </source>
</evidence>
<protein>
    <submittedName>
        <fullName evidence="3">Anti-sigma regulatory factor</fullName>
    </submittedName>
</protein>
<accession>A0ABQ1BG54</accession>
<keyword evidence="1" id="KW-0723">Serine/threonine-protein kinase</keyword>
<dbReference type="PANTHER" id="PTHR35526:SF3">
    <property type="entry name" value="ANTI-SIGMA-F FACTOR RSBW"/>
    <property type="match status" value="1"/>
</dbReference>
<dbReference type="InterPro" id="IPR003594">
    <property type="entry name" value="HATPase_dom"/>
</dbReference>
<dbReference type="InterPro" id="IPR050267">
    <property type="entry name" value="Anti-sigma-factor_SerPK"/>
</dbReference>
<sequence length="169" mass="18290">MGLADYLYLGMPESMDLSTSLVADPDRLTCAGAADATTAAHLRRSLNRWLQQTVPGSGDICDDIVLSVNEALANCVEHAYRNHHSRGTMRLQASYDSSTQSISVCVSDRGAWHRPAPQRANDPRASRGIALMHALADHCTINARPSGTTVCLDYTTARTHPAVDAERSK</sequence>
<dbReference type="SUPFAM" id="SSF55874">
    <property type="entry name" value="ATPase domain of HSP90 chaperone/DNA topoisomerase II/histidine kinase"/>
    <property type="match status" value="1"/>
</dbReference>
<keyword evidence="1" id="KW-0418">Kinase</keyword>
<dbReference type="EMBL" id="BLKU01000001">
    <property type="protein sequence ID" value="GFG62576.1"/>
    <property type="molecule type" value="Genomic_DNA"/>
</dbReference>
<keyword evidence="4" id="KW-1185">Reference proteome</keyword>
<dbReference type="Pfam" id="PF13581">
    <property type="entry name" value="HATPase_c_2"/>
    <property type="match status" value="1"/>
</dbReference>
<dbReference type="CDD" id="cd16936">
    <property type="entry name" value="HATPase_RsbW-like"/>
    <property type="match status" value="1"/>
</dbReference>
<reference evidence="3 4" key="1">
    <citation type="journal article" date="2019" name="Emerg. Microbes Infect.">
        <title>Comprehensive subspecies identification of 175 nontuberculous mycobacteria species based on 7547 genomic profiles.</title>
        <authorList>
            <person name="Matsumoto Y."/>
            <person name="Kinjo T."/>
            <person name="Motooka D."/>
            <person name="Nabeya D."/>
            <person name="Jung N."/>
            <person name="Uechi K."/>
            <person name="Horii T."/>
            <person name="Iida T."/>
            <person name="Fujita J."/>
            <person name="Nakamura S."/>
        </authorList>
    </citation>
    <scope>NUCLEOTIDE SEQUENCE [LARGE SCALE GENOMIC DNA]</scope>
    <source>
        <strain evidence="3 4">JCM 13573</strain>
    </source>
</reference>
<evidence type="ECO:0000259" key="2">
    <source>
        <dbReference type="Pfam" id="PF13581"/>
    </source>
</evidence>
<proteinExistence type="predicted"/>
<keyword evidence="1" id="KW-0808">Transferase</keyword>
<feature type="domain" description="Histidine kinase/HSP90-like ATPase" evidence="2">
    <location>
        <begin position="34"/>
        <end position="152"/>
    </location>
</feature>
<dbReference type="Gene3D" id="3.30.565.10">
    <property type="entry name" value="Histidine kinase-like ATPase, C-terminal domain"/>
    <property type="match status" value="1"/>
</dbReference>
<evidence type="ECO:0000256" key="1">
    <source>
        <dbReference type="ARBA" id="ARBA00022527"/>
    </source>
</evidence>
<organism evidence="3 4">
    <name type="scientific">Mycobacterium kubicae</name>
    <dbReference type="NCBI Taxonomy" id="120959"/>
    <lineage>
        <taxon>Bacteria</taxon>
        <taxon>Bacillati</taxon>
        <taxon>Actinomycetota</taxon>
        <taxon>Actinomycetes</taxon>
        <taxon>Mycobacteriales</taxon>
        <taxon>Mycobacteriaceae</taxon>
        <taxon>Mycobacterium</taxon>
        <taxon>Mycobacterium simiae complex</taxon>
    </lineage>
</organism>